<name>A0A286GMR0_9BACT</name>
<protein>
    <recommendedName>
        <fullName evidence="3">TonB-dependent receptor</fullName>
    </recommendedName>
</protein>
<accession>A0A286GMR0</accession>
<gene>
    <name evidence="1" type="ORF">SAMN06269250_5323</name>
</gene>
<evidence type="ECO:0000313" key="2">
    <source>
        <dbReference type="Proteomes" id="UP000219452"/>
    </source>
</evidence>
<dbReference type="EMBL" id="OCNH01000005">
    <property type="protein sequence ID" value="SOD96466.1"/>
    <property type="molecule type" value="Genomic_DNA"/>
</dbReference>
<proteinExistence type="predicted"/>
<keyword evidence="2" id="KW-1185">Reference proteome</keyword>
<dbReference type="RefSeq" id="WP_097129944.1">
    <property type="nucleotide sequence ID" value="NZ_OCNH01000005.1"/>
</dbReference>
<dbReference type="OrthoDB" id="179386at2"/>
<organism evidence="1 2">
    <name type="scientific">Spirosoma fluviale</name>
    <dbReference type="NCBI Taxonomy" id="1597977"/>
    <lineage>
        <taxon>Bacteria</taxon>
        <taxon>Pseudomonadati</taxon>
        <taxon>Bacteroidota</taxon>
        <taxon>Cytophagia</taxon>
        <taxon>Cytophagales</taxon>
        <taxon>Cytophagaceae</taxon>
        <taxon>Spirosoma</taxon>
    </lineage>
</organism>
<dbReference type="Proteomes" id="UP000219452">
    <property type="component" value="Unassembled WGS sequence"/>
</dbReference>
<sequence length="496" mass="56405">MYEKNIGTKQKALRINLDRRIYGSFAEIGAGQETAAMFFKAGGSSGTIAKTMSAYDMTFSDSIYGVEESGRYVVESRLVKMLNKEYSLLEKRLAEKRGSDTTFFAFANTVVALNYQKTNEAHGWLGCRFQLNPESGYNDVIIHVRMIDNENILQQQALGIIGVNLIYGCYYYSKSPETLVLSLMDDLAPERIQIDMIRFSGPDFADVDNRLMSLHLVKNGFTDAALFGPDGQVLQPSEALYKKHILVMRGRLRPVTNVQMDMIENGLKQFKDEPDVDPNRVVSMAELTLHNLKANEQGIDEKDFLDRVDILCSMGQTVMISNYLEYYKLVAYLARLTRLKIGLIVGIPNLEYIFEEGHYEFLPGGILESFATLFSRKVKLFVYPTLKHGAIYTCNEFKLPPTLEPLFQYLVRNDKIEDITDYNEQNLHISTDHVLEMIQQGEDGWENMVPARVADQIKTNCLFGYPCEVEYVPIGQQVRQQQVEEQMPTPLPTPVS</sequence>
<reference evidence="2" key="1">
    <citation type="submission" date="2017-09" db="EMBL/GenBank/DDBJ databases">
        <authorList>
            <person name="Varghese N."/>
            <person name="Submissions S."/>
        </authorList>
    </citation>
    <scope>NUCLEOTIDE SEQUENCE [LARGE SCALE GENOMIC DNA]</scope>
    <source>
        <strain evidence="2">DSM 29961</strain>
    </source>
</reference>
<evidence type="ECO:0000313" key="1">
    <source>
        <dbReference type="EMBL" id="SOD96466.1"/>
    </source>
</evidence>
<dbReference type="AlphaFoldDB" id="A0A286GMR0"/>
<evidence type="ECO:0008006" key="3">
    <source>
        <dbReference type="Google" id="ProtNLM"/>
    </source>
</evidence>